<feature type="transmembrane region" description="Helical" evidence="6">
    <location>
        <begin position="240"/>
        <end position="259"/>
    </location>
</feature>
<dbReference type="STRING" id="1081105.A0A167EE63"/>
<comment type="similarity">
    <text evidence="2">Belongs to the purine-cytosine permease (2.A.39) family.</text>
</comment>
<feature type="transmembrane region" description="Helical" evidence="6">
    <location>
        <begin position="210"/>
        <end position="228"/>
    </location>
</feature>
<keyword evidence="4 6" id="KW-1133">Transmembrane helix</keyword>
<evidence type="ECO:0000256" key="4">
    <source>
        <dbReference type="ARBA" id="ARBA00022989"/>
    </source>
</evidence>
<evidence type="ECO:0000313" key="7">
    <source>
        <dbReference type="EMBL" id="OAA43767.1"/>
    </source>
</evidence>
<feature type="transmembrane region" description="Helical" evidence="6">
    <location>
        <begin position="40"/>
        <end position="60"/>
    </location>
</feature>
<name>A0A167EE63_METRR</name>
<feature type="transmembrane region" description="Helical" evidence="6">
    <location>
        <begin position="15"/>
        <end position="33"/>
    </location>
</feature>
<evidence type="ECO:0000256" key="1">
    <source>
        <dbReference type="ARBA" id="ARBA00004141"/>
    </source>
</evidence>
<comment type="caution">
    <text evidence="7">The sequence shown here is derived from an EMBL/GenBank/DDBJ whole genome shotgun (WGS) entry which is preliminary data.</text>
</comment>
<proteinExistence type="inferred from homology"/>
<comment type="subcellular location">
    <subcellularLocation>
        <location evidence="1">Membrane</location>
        <topology evidence="1">Multi-pass membrane protein</topology>
    </subcellularLocation>
</comment>
<dbReference type="PANTHER" id="PTHR30618">
    <property type="entry name" value="NCS1 FAMILY PURINE/PYRIMIDINE TRANSPORTER"/>
    <property type="match status" value="1"/>
</dbReference>
<reference evidence="7 8" key="1">
    <citation type="journal article" date="2016" name="Genome Biol. Evol.">
        <title>Divergent and convergent evolution of fungal pathogenicity.</title>
        <authorList>
            <person name="Shang Y."/>
            <person name="Xiao G."/>
            <person name="Zheng P."/>
            <person name="Cen K."/>
            <person name="Zhan S."/>
            <person name="Wang C."/>
        </authorList>
    </citation>
    <scope>NUCLEOTIDE SEQUENCE [LARGE SCALE GENOMIC DNA]</scope>
    <source>
        <strain evidence="7 8">RCEF 4871</strain>
    </source>
</reference>
<evidence type="ECO:0000256" key="5">
    <source>
        <dbReference type="ARBA" id="ARBA00023136"/>
    </source>
</evidence>
<feature type="transmembrane region" description="Helical" evidence="6">
    <location>
        <begin position="319"/>
        <end position="337"/>
    </location>
</feature>
<evidence type="ECO:0000256" key="2">
    <source>
        <dbReference type="ARBA" id="ARBA00008974"/>
    </source>
</evidence>
<dbReference type="OrthoDB" id="2018619at2759"/>
<evidence type="ECO:0000256" key="3">
    <source>
        <dbReference type="ARBA" id="ARBA00022692"/>
    </source>
</evidence>
<feature type="transmembrane region" description="Helical" evidence="6">
    <location>
        <begin position="289"/>
        <end position="307"/>
    </location>
</feature>
<gene>
    <name evidence="7" type="ORF">NOR_04342</name>
</gene>
<dbReference type="Proteomes" id="UP000243498">
    <property type="component" value="Unassembled WGS sequence"/>
</dbReference>
<dbReference type="AlphaFoldDB" id="A0A167EE63"/>
<dbReference type="Pfam" id="PF02133">
    <property type="entry name" value="Transp_cyt_pur"/>
    <property type="match status" value="1"/>
</dbReference>
<keyword evidence="8" id="KW-1185">Reference proteome</keyword>
<dbReference type="PANTHER" id="PTHR30618:SF2">
    <property type="entry name" value="ALLANTOIN PERMEASE-RELATED"/>
    <property type="match status" value="1"/>
</dbReference>
<protein>
    <submittedName>
        <fullName evidence="7">Uracil permease</fullName>
    </submittedName>
</protein>
<dbReference type="InterPro" id="IPR045225">
    <property type="entry name" value="Uracil/uridine/allantoin_perm"/>
</dbReference>
<organism evidence="7 8">
    <name type="scientific">Metarhizium rileyi (strain RCEF 4871)</name>
    <name type="common">Nomuraea rileyi</name>
    <dbReference type="NCBI Taxonomy" id="1649241"/>
    <lineage>
        <taxon>Eukaryota</taxon>
        <taxon>Fungi</taxon>
        <taxon>Dikarya</taxon>
        <taxon>Ascomycota</taxon>
        <taxon>Pezizomycotina</taxon>
        <taxon>Sordariomycetes</taxon>
        <taxon>Hypocreomycetidae</taxon>
        <taxon>Hypocreales</taxon>
        <taxon>Clavicipitaceae</taxon>
        <taxon>Metarhizium</taxon>
    </lineage>
</organism>
<dbReference type="EMBL" id="AZHC01000011">
    <property type="protein sequence ID" value="OAA43767.1"/>
    <property type="molecule type" value="Genomic_DNA"/>
</dbReference>
<dbReference type="InterPro" id="IPR001248">
    <property type="entry name" value="Pur-cyt_permease"/>
</dbReference>
<dbReference type="GO" id="GO:0005886">
    <property type="term" value="C:plasma membrane"/>
    <property type="evidence" value="ECO:0007669"/>
    <property type="project" value="TreeGrafter"/>
</dbReference>
<sequence length="391" mass="42427">MPGSFGTDATSTPDYVSFFIFWLCSLPALWFPVHQIRHLFTVKAFVVPPVGIAFLVWAVVRAGGVGPIIRQPATISGSDLAWEFVKGIMSSIGNFAALIINNSDFSRFARRPQAALFPQLLAIPLGFAVTSFIGIIVSSSSMLVYQEAIWNPLSLLGHFIEDDGSAPRFGVFVIALGFALAQLGTNIAANSVAAGTDMTALFPKFINIRRGSYICAVVALVMCPYNLLSSSNTFTTYLSAYSVFLCSVAGVMTADYYIVRKGYLNARELYNVSRNGPYYYHYGIHWRAYVAYICGIAINVVGFAGAVGQDVPKGATYIYNLNFFCGFAVSSLVYWGLCTVSPIPETETSDTWMDVGDALDDLDIGHDAQDKAAENELDIEGKGSAARHESV</sequence>
<dbReference type="GO" id="GO:0015205">
    <property type="term" value="F:nucleobase transmembrane transporter activity"/>
    <property type="evidence" value="ECO:0007669"/>
    <property type="project" value="TreeGrafter"/>
</dbReference>
<evidence type="ECO:0000256" key="6">
    <source>
        <dbReference type="SAM" id="Phobius"/>
    </source>
</evidence>
<keyword evidence="3 6" id="KW-0812">Transmembrane</keyword>
<dbReference type="Gene3D" id="1.10.4160.10">
    <property type="entry name" value="Hydantoin permease"/>
    <property type="match status" value="1"/>
</dbReference>
<feature type="transmembrane region" description="Helical" evidence="6">
    <location>
        <begin position="165"/>
        <end position="189"/>
    </location>
</feature>
<feature type="transmembrane region" description="Helical" evidence="6">
    <location>
        <begin position="80"/>
        <end position="100"/>
    </location>
</feature>
<feature type="transmembrane region" description="Helical" evidence="6">
    <location>
        <begin position="120"/>
        <end position="145"/>
    </location>
</feature>
<evidence type="ECO:0000313" key="8">
    <source>
        <dbReference type="Proteomes" id="UP000243498"/>
    </source>
</evidence>
<keyword evidence="5 6" id="KW-0472">Membrane</keyword>
<accession>A0A167EE63</accession>